<name>A0ABT1YRE7_9BACL</name>
<dbReference type="InterPro" id="IPR053745">
    <property type="entry name" value="Viral_Tail_Comp_sf"/>
</dbReference>
<comment type="caution">
    <text evidence="1">The sequence shown here is derived from an EMBL/GenBank/DDBJ whole genome shotgun (WGS) entry which is preliminary data.</text>
</comment>
<keyword evidence="2" id="KW-1185">Reference proteome</keyword>
<dbReference type="RefSeq" id="WP_258217293.1">
    <property type="nucleotide sequence ID" value="NZ_JANQBD010000031.1"/>
</dbReference>
<accession>A0ABT1YRE7</accession>
<proteinExistence type="predicted"/>
<dbReference type="Gene3D" id="3.30.2000.30">
    <property type="match status" value="1"/>
</dbReference>
<dbReference type="Proteomes" id="UP001300012">
    <property type="component" value="Unassembled WGS sequence"/>
</dbReference>
<evidence type="ECO:0000313" key="2">
    <source>
        <dbReference type="Proteomes" id="UP001300012"/>
    </source>
</evidence>
<dbReference type="EMBL" id="JANQBD010000031">
    <property type="protein sequence ID" value="MCR8635748.1"/>
    <property type="molecule type" value="Genomic_DNA"/>
</dbReference>
<organism evidence="1 2">
    <name type="scientific">Paenibacillus radicis</name>
    <name type="common">ex Xue et al. 2023</name>
    <dbReference type="NCBI Taxonomy" id="2972489"/>
    <lineage>
        <taxon>Bacteria</taxon>
        <taxon>Bacillati</taxon>
        <taxon>Bacillota</taxon>
        <taxon>Bacilli</taxon>
        <taxon>Bacillales</taxon>
        <taxon>Paenibacillaceae</taxon>
        <taxon>Paenibacillus</taxon>
    </lineage>
</organism>
<reference evidence="1 2" key="1">
    <citation type="submission" date="2022-08" db="EMBL/GenBank/DDBJ databases">
        <title>Paenibacillus endoradicis sp. nov., Paenibacillus radicibacter sp. nov and Paenibacillus pararadicis sp. nov., three cold-adapted plant growth-promoting bacteria isolated from root of Larix gmelinii in Great Khingan.</title>
        <authorList>
            <person name="Xue H."/>
        </authorList>
    </citation>
    <scope>NUCLEOTIDE SEQUENCE [LARGE SCALE GENOMIC DNA]</scope>
    <source>
        <strain evidence="1 2">N5-1-1-5</strain>
    </source>
</reference>
<gene>
    <name evidence="1" type="ORF">NV381_31535</name>
</gene>
<protein>
    <submittedName>
        <fullName evidence="1">DUF3168 domain-containing protein</fullName>
    </submittedName>
</protein>
<sequence>MSKVTELRKVIQSQLKVIHPRVFYEITPDNTKFPYIVFELPNSVDDGTMENFVLEVDGWDAPTDADTMPLEQLMSNIDEALHKKVVTGEGLAFIFYRENRMSLPDDDKRIRRRKYVYQVRTFGG</sequence>
<evidence type="ECO:0000313" key="1">
    <source>
        <dbReference type="EMBL" id="MCR8635748.1"/>
    </source>
</evidence>